<dbReference type="Proteomes" id="UP000010716">
    <property type="component" value="Unassembled WGS sequence"/>
</dbReference>
<dbReference type="EMBL" id="CP082237">
    <property type="protein sequence ID" value="QZT34437.1"/>
    <property type="molecule type" value="Genomic_DNA"/>
</dbReference>
<comment type="subunit">
    <text evidence="7 8">Part of the 30S ribosomal subunit. Contacts proteins S4 and S8.</text>
</comment>
<dbReference type="InterPro" id="IPR013810">
    <property type="entry name" value="Ribosomal_uS5_N"/>
</dbReference>
<dbReference type="FunFam" id="3.30.230.10:FF:000002">
    <property type="entry name" value="30S ribosomal protein S5"/>
    <property type="match status" value="1"/>
</dbReference>
<dbReference type="SUPFAM" id="SSF54211">
    <property type="entry name" value="Ribosomal protein S5 domain 2-like"/>
    <property type="match status" value="1"/>
</dbReference>
<evidence type="ECO:0000256" key="7">
    <source>
        <dbReference type="ARBA" id="ARBA00062000"/>
    </source>
</evidence>
<evidence type="ECO:0000259" key="10">
    <source>
        <dbReference type="PROSITE" id="PS50881"/>
    </source>
</evidence>
<comment type="function">
    <text evidence="8">Located at the back of the 30S subunit body where it stabilizes the conformation of the head with respect to the body.</text>
</comment>
<reference evidence="12 14" key="2">
    <citation type="journal article" date="2020" name="Extremophiles">
        <title>Genomic analysis of Caldalkalibacillus thermarum TA2.A1 reveals aerobic alkaliphilic metabolism and evolutionary hallmarks linking alkaliphilic bacteria and plant life.</title>
        <authorList>
            <person name="de Jong S.I."/>
            <person name="van den Broek M.A."/>
            <person name="Merkel A.Y."/>
            <person name="de la Torre Cortes P."/>
            <person name="Kalamorz F."/>
            <person name="Cook G.M."/>
            <person name="van Loosdrecht M.C.M."/>
            <person name="McMillan D.G.G."/>
        </authorList>
    </citation>
    <scope>NUCLEOTIDE SEQUENCE [LARGE SCALE GENOMIC DNA]</scope>
    <source>
        <strain evidence="12 14">TA2.A1</strain>
    </source>
</reference>
<dbReference type="GO" id="GO:0015935">
    <property type="term" value="C:small ribosomal subunit"/>
    <property type="evidence" value="ECO:0007669"/>
    <property type="project" value="InterPro"/>
</dbReference>
<keyword evidence="2 8" id="KW-0699">rRNA-binding</keyword>
<dbReference type="InterPro" id="IPR000851">
    <property type="entry name" value="Ribosomal_uS5"/>
</dbReference>
<accession>F5L9L1</accession>
<dbReference type="Pfam" id="PF00333">
    <property type="entry name" value="Ribosomal_S5"/>
    <property type="match status" value="1"/>
</dbReference>
<evidence type="ECO:0000256" key="3">
    <source>
        <dbReference type="ARBA" id="ARBA00022884"/>
    </source>
</evidence>
<dbReference type="Gene3D" id="3.30.160.20">
    <property type="match status" value="1"/>
</dbReference>
<evidence type="ECO:0000256" key="5">
    <source>
        <dbReference type="ARBA" id="ARBA00023274"/>
    </source>
</evidence>
<dbReference type="PROSITE" id="PS50881">
    <property type="entry name" value="S5_DSRBD"/>
    <property type="match status" value="1"/>
</dbReference>
<proteinExistence type="inferred from homology"/>
<evidence type="ECO:0000256" key="9">
    <source>
        <dbReference type="RuleBase" id="RU003823"/>
    </source>
</evidence>
<dbReference type="InterPro" id="IPR014721">
    <property type="entry name" value="Ribsml_uS5_D2-typ_fold_subgr"/>
</dbReference>
<evidence type="ECO:0000256" key="2">
    <source>
        <dbReference type="ARBA" id="ARBA00022730"/>
    </source>
</evidence>
<dbReference type="PANTHER" id="PTHR48277">
    <property type="entry name" value="MITOCHONDRIAL RIBOSOMAL PROTEIN S5"/>
    <property type="match status" value="1"/>
</dbReference>
<comment type="similarity">
    <text evidence="1 8 9">Belongs to the universal ribosomal protein uS5 family.</text>
</comment>
<evidence type="ECO:0000256" key="1">
    <source>
        <dbReference type="ARBA" id="ARBA00008945"/>
    </source>
</evidence>
<evidence type="ECO:0000256" key="4">
    <source>
        <dbReference type="ARBA" id="ARBA00022980"/>
    </source>
</evidence>
<dbReference type="KEGG" id="cthu:HUR95_03310"/>
<evidence type="ECO:0000313" key="11">
    <source>
        <dbReference type="EMBL" id="EGL81998.1"/>
    </source>
</evidence>
<keyword evidence="4 8" id="KW-0689">Ribosomal protein</keyword>
<organism evidence="11 13">
    <name type="scientific">Caldalkalibacillus thermarum (strain TA2.A1)</name>
    <dbReference type="NCBI Taxonomy" id="986075"/>
    <lineage>
        <taxon>Bacteria</taxon>
        <taxon>Bacillati</taxon>
        <taxon>Bacillota</taxon>
        <taxon>Bacilli</taxon>
        <taxon>Bacillales</taxon>
        <taxon>Bacillaceae</taxon>
        <taxon>Caldalkalibacillus</taxon>
    </lineage>
</organism>
<evidence type="ECO:0000256" key="8">
    <source>
        <dbReference type="HAMAP-Rule" id="MF_01307"/>
    </source>
</evidence>
<dbReference type="FunFam" id="3.30.160.20:FF:000001">
    <property type="entry name" value="30S ribosomal protein S5"/>
    <property type="match status" value="1"/>
</dbReference>
<evidence type="ECO:0000313" key="12">
    <source>
        <dbReference type="EMBL" id="QZT34437.1"/>
    </source>
</evidence>
<evidence type="ECO:0000313" key="13">
    <source>
        <dbReference type="Proteomes" id="UP000010716"/>
    </source>
</evidence>
<dbReference type="GO" id="GO:0006412">
    <property type="term" value="P:translation"/>
    <property type="evidence" value="ECO:0007669"/>
    <property type="project" value="UniProtKB-UniRule"/>
</dbReference>
<dbReference type="HAMAP" id="MF_01307_B">
    <property type="entry name" value="Ribosomal_uS5_B"/>
    <property type="match status" value="1"/>
</dbReference>
<dbReference type="eggNOG" id="COG0098">
    <property type="taxonomic scope" value="Bacteria"/>
</dbReference>
<gene>
    <name evidence="8 12" type="primary">rpsE</name>
    <name evidence="11" type="ORF">CathTA2_2516</name>
    <name evidence="12" type="ORF">HUR95_03310</name>
</gene>
<dbReference type="SUPFAM" id="SSF54768">
    <property type="entry name" value="dsRNA-binding domain-like"/>
    <property type="match status" value="1"/>
</dbReference>
<reference evidence="11 13" key="1">
    <citation type="journal article" date="2011" name="J. Bacteriol.">
        <title>Draft genome sequence of the thermoalkaliphilic Caldalkalibacillus thermarum strain TA2.A1.</title>
        <authorList>
            <person name="Kalamorz F."/>
            <person name="Keis S."/>
            <person name="McMillan D.G."/>
            <person name="Olsson K."/>
            <person name="Stanton J.A."/>
            <person name="Stockwell P."/>
            <person name="Black M.A."/>
            <person name="Klingeman D.M."/>
            <person name="Land M.L."/>
            <person name="Han C.S."/>
            <person name="Martin S.L."/>
            <person name="Becher S.A."/>
            <person name="Peddie C.J."/>
            <person name="Morgan H.W."/>
            <person name="Matthies D."/>
            <person name="Preiss L."/>
            <person name="Meier T."/>
            <person name="Brown S.D."/>
            <person name="Cook G.M."/>
        </authorList>
    </citation>
    <scope>NUCLEOTIDE SEQUENCE [LARGE SCALE GENOMIC DNA]</scope>
    <source>
        <strain evidence="11 13">TA2.A1</strain>
    </source>
</reference>
<dbReference type="InterPro" id="IPR005712">
    <property type="entry name" value="Ribosomal_uS5_bac-type"/>
</dbReference>
<comment type="domain">
    <text evidence="8">The N-terminal domain interacts with the head of the 30S subunit; the C-terminal domain interacts with the body and contacts protein S4. The interaction surface between S4 and S5 is involved in control of translational fidelity.</text>
</comment>
<dbReference type="Pfam" id="PF03719">
    <property type="entry name" value="Ribosomal_S5_C"/>
    <property type="match status" value="1"/>
</dbReference>
<keyword evidence="5 8" id="KW-0687">Ribonucleoprotein</keyword>
<dbReference type="Gene3D" id="3.30.230.10">
    <property type="match status" value="1"/>
</dbReference>
<dbReference type="GO" id="GO:0003735">
    <property type="term" value="F:structural constituent of ribosome"/>
    <property type="evidence" value="ECO:0007669"/>
    <property type="project" value="UniProtKB-UniRule"/>
</dbReference>
<dbReference type="NCBIfam" id="TIGR01021">
    <property type="entry name" value="rpsE_bact"/>
    <property type="match status" value="1"/>
</dbReference>
<comment type="function">
    <text evidence="8">With S4 and S12 plays an important role in translational accuracy.</text>
</comment>
<evidence type="ECO:0000256" key="6">
    <source>
        <dbReference type="ARBA" id="ARBA00035255"/>
    </source>
</evidence>
<dbReference type="OrthoDB" id="9809045at2"/>
<evidence type="ECO:0000313" key="14">
    <source>
        <dbReference type="Proteomes" id="UP000825179"/>
    </source>
</evidence>
<dbReference type="EMBL" id="AFCE01000158">
    <property type="protein sequence ID" value="EGL81998.1"/>
    <property type="molecule type" value="Genomic_DNA"/>
</dbReference>
<sequence>MQIDPNKLELEEKVVAIKRVAKVVKGGRRFRFSALVVVGDRNGHVGFGLGKAGEVPDAIRKGIEAAKKNLIKVPIVKSTIPHEIIGHHGAGKVLMKPASKGTGVIAGGPVRAVLELAGVQDILTKSLGSSNAINMVRATFEGLQRLKTAEEVARLRGKTVEELLG</sequence>
<dbReference type="GO" id="GO:0019843">
    <property type="term" value="F:rRNA binding"/>
    <property type="evidence" value="ECO:0007669"/>
    <property type="project" value="UniProtKB-UniRule"/>
</dbReference>
<dbReference type="InterPro" id="IPR005324">
    <property type="entry name" value="Ribosomal_uS5_C"/>
</dbReference>
<dbReference type="InterPro" id="IPR018192">
    <property type="entry name" value="Ribosomal_uS5_N_CS"/>
</dbReference>
<dbReference type="PROSITE" id="PS00585">
    <property type="entry name" value="RIBOSOMAL_S5"/>
    <property type="match status" value="1"/>
</dbReference>
<dbReference type="GO" id="GO:0005737">
    <property type="term" value="C:cytoplasm"/>
    <property type="evidence" value="ECO:0007669"/>
    <property type="project" value="UniProtKB-ARBA"/>
</dbReference>
<dbReference type="RefSeq" id="WP_007505910.1">
    <property type="nucleotide sequence ID" value="NZ_AFCE01000158.1"/>
</dbReference>
<dbReference type="PANTHER" id="PTHR48277:SF1">
    <property type="entry name" value="MITOCHONDRIAL RIBOSOMAL PROTEIN S5"/>
    <property type="match status" value="1"/>
</dbReference>
<keyword evidence="3 8" id="KW-0694">RNA-binding</keyword>
<reference evidence="12" key="3">
    <citation type="submission" date="2021-08" db="EMBL/GenBank/DDBJ databases">
        <authorList>
            <person name="de Jong S."/>
            <person name="van den Broek M."/>
            <person name="Merkel A."/>
            <person name="de la Torre Cortes P."/>
            <person name="Kalamorz F."/>
            <person name="Cook G."/>
            <person name="van Loosdrecht M."/>
            <person name="McMillan D."/>
        </authorList>
    </citation>
    <scope>NUCLEOTIDE SEQUENCE</scope>
    <source>
        <strain evidence="12">TA2.A1</strain>
    </source>
</reference>
<dbReference type="Proteomes" id="UP000825179">
    <property type="component" value="Chromosome"/>
</dbReference>
<dbReference type="GO" id="GO:0042254">
    <property type="term" value="P:ribosome biogenesis"/>
    <property type="evidence" value="ECO:0007669"/>
    <property type="project" value="UniProtKB-ARBA"/>
</dbReference>
<keyword evidence="14" id="KW-1185">Reference proteome</keyword>
<dbReference type="InterPro" id="IPR020568">
    <property type="entry name" value="Ribosomal_Su5_D2-typ_SF"/>
</dbReference>
<dbReference type="AlphaFoldDB" id="F5L9L1"/>
<protein>
    <recommendedName>
        <fullName evidence="6 8">Small ribosomal subunit protein uS5</fullName>
    </recommendedName>
</protein>
<name>F5L9L1_CALTT</name>
<feature type="domain" description="S5 DRBM" evidence="10">
    <location>
        <begin position="10"/>
        <end position="73"/>
    </location>
</feature>